<dbReference type="RefSeq" id="WP_233675249.1">
    <property type="nucleotide sequence ID" value="NZ_JAJUOS010000001.1"/>
</dbReference>
<dbReference type="Pfam" id="PF02424">
    <property type="entry name" value="ApbE"/>
    <property type="match status" value="1"/>
</dbReference>
<comment type="caution">
    <text evidence="12">The sequence shown here is derived from an EMBL/GenBank/DDBJ whole genome shotgun (WGS) entry which is preliminary data.</text>
</comment>
<evidence type="ECO:0000256" key="5">
    <source>
        <dbReference type="ARBA" id="ARBA00022679"/>
    </source>
</evidence>
<evidence type="ECO:0000256" key="6">
    <source>
        <dbReference type="ARBA" id="ARBA00022723"/>
    </source>
</evidence>
<keyword evidence="6" id="KW-0479">Metal-binding</keyword>
<gene>
    <name evidence="12" type="ORF">LZA78_01875</name>
</gene>
<reference evidence="12 13" key="1">
    <citation type="submission" date="2021-12" db="EMBL/GenBank/DDBJ databases">
        <title>Sinirhodobacter sp. WL0062 is a bacterium isolated from seawater.</title>
        <authorList>
            <person name="Wang L."/>
            <person name="He W."/>
            <person name="Zhang D.-F."/>
        </authorList>
    </citation>
    <scope>NUCLEOTIDE SEQUENCE [LARGE SCALE GENOMIC DNA]</scope>
    <source>
        <strain evidence="12 13">WL0062</strain>
    </source>
</reference>
<protein>
    <recommendedName>
        <fullName evidence="3">FAD:protein FMN transferase</fullName>
        <ecNumber evidence="2">2.7.1.180</ecNumber>
    </recommendedName>
    <alternativeName>
        <fullName evidence="9">Flavin transferase</fullName>
    </alternativeName>
</protein>
<evidence type="ECO:0000256" key="7">
    <source>
        <dbReference type="ARBA" id="ARBA00022827"/>
    </source>
</evidence>
<keyword evidence="11" id="KW-0732">Signal</keyword>
<dbReference type="Gene3D" id="3.10.520.10">
    <property type="entry name" value="ApbE-like domains"/>
    <property type="match status" value="1"/>
</dbReference>
<evidence type="ECO:0000256" key="4">
    <source>
        <dbReference type="ARBA" id="ARBA00022630"/>
    </source>
</evidence>
<dbReference type="InterPro" id="IPR024932">
    <property type="entry name" value="ApbE"/>
</dbReference>
<keyword evidence="8" id="KW-0460">Magnesium</keyword>
<dbReference type="EMBL" id="JAJUOS010000001">
    <property type="protein sequence ID" value="MCE5972240.1"/>
    <property type="molecule type" value="Genomic_DNA"/>
</dbReference>
<evidence type="ECO:0000256" key="11">
    <source>
        <dbReference type="SAM" id="SignalP"/>
    </source>
</evidence>
<accession>A0ABS8YT19</accession>
<evidence type="ECO:0000256" key="8">
    <source>
        <dbReference type="ARBA" id="ARBA00022842"/>
    </source>
</evidence>
<organism evidence="12 13">
    <name type="scientific">Rhodobacter flavimaris</name>
    <dbReference type="NCBI Taxonomy" id="2907145"/>
    <lineage>
        <taxon>Bacteria</taxon>
        <taxon>Pseudomonadati</taxon>
        <taxon>Pseudomonadota</taxon>
        <taxon>Alphaproteobacteria</taxon>
        <taxon>Rhodobacterales</taxon>
        <taxon>Rhodobacter group</taxon>
        <taxon>Rhodobacter</taxon>
    </lineage>
</organism>
<name>A0ABS8YT19_9RHOB</name>
<dbReference type="InterPro" id="IPR003374">
    <property type="entry name" value="ApbE-like_sf"/>
</dbReference>
<dbReference type="EC" id="2.7.1.180" evidence="2"/>
<keyword evidence="13" id="KW-1185">Reference proteome</keyword>
<sequence length="285" mass="29847">MKRRRFLQIVGATALAGRPALADTWQGQAFGGDVAIRVEGALPLAEVRAEIEAIEATFSLYRPSELTALNAAGRGPGSARMRKVLELVLRVHLATQGAFDPTIQALWSALSAGRDAAEAYAKIGVQRIKLQQEIFLAKGQLISLNGIVQGYAADRVADILRSHGCSDCLIDLGEYRAEGGPFRVGVEEPSAGLIGALTLGEGGHRAVATSSANAMQIGGRSHILGPQGQVPRWSTVSVCGESAALCDAASTAFVLMDRAAIENARDSLGLGTVVLVDFDGNLTSL</sequence>
<evidence type="ECO:0000313" key="13">
    <source>
        <dbReference type="Proteomes" id="UP001521181"/>
    </source>
</evidence>
<feature type="signal peptide" evidence="11">
    <location>
        <begin position="1"/>
        <end position="22"/>
    </location>
</feature>
<evidence type="ECO:0000256" key="2">
    <source>
        <dbReference type="ARBA" id="ARBA00011955"/>
    </source>
</evidence>
<evidence type="ECO:0000256" key="9">
    <source>
        <dbReference type="ARBA" id="ARBA00031306"/>
    </source>
</evidence>
<keyword evidence="4" id="KW-0285">Flavoprotein</keyword>
<evidence type="ECO:0000256" key="1">
    <source>
        <dbReference type="ARBA" id="ARBA00001946"/>
    </source>
</evidence>
<dbReference type="Proteomes" id="UP001521181">
    <property type="component" value="Unassembled WGS sequence"/>
</dbReference>
<dbReference type="PANTHER" id="PTHR30040:SF2">
    <property type="entry name" value="FAD:PROTEIN FMN TRANSFERASE"/>
    <property type="match status" value="1"/>
</dbReference>
<evidence type="ECO:0000256" key="10">
    <source>
        <dbReference type="ARBA" id="ARBA00048540"/>
    </source>
</evidence>
<comment type="cofactor">
    <cofactor evidence="1">
        <name>Mg(2+)</name>
        <dbReference type="ChEBI" id="CHEBI:18420"/>
    </cofactor>
</comment>
<comment type="catalytic activity">
    <reaction evidence="10">
        <text>L-threonyl-[protein] + FAD = FMN-L-threonyl-[protein] + AMP + H(+)</text>
        <dbReference type="Rhea" id="RHEA:36847"/>
        <dbReference type="Rhea" id="RHEA-COMP:11060"/>
        <dbReference type="Rhea" id="RHEA-COMP:11061"/>
        <dbReference type="ChEBI" id="CHEBI:15378"/>
        <dbReference type="ChEBI" id="CHEBI:30013"/>
        <dbReference type="ChEBI" id="CHEBI:57692"/>
        <dbReference type="ChEBI" id="CHEBI:74257"/>
        <dbReference type="ChEBI" id="CHEBI:456215"/>
        <dbReference type="EC" id="2.7.1.180"/>
    </reaction>
</comment>
<dbReference type="GO" id="GO:0016740">
    <property type="term" value="F:transferase activity"/>
    <property type="evidence" value="ECO:0007669"/>
    <property type="project" value="UniProtKB-KW"/>
</dbReference>
<evidence type="ECO:0000313" key="12">
    <source>
        <dbReference type="EMBL" id="MCE5972240.1"/>
    </source>
</evidence>
<proteinExistence type="predicted"/>
<evidence type="ECO:0000256" key="3">
    <source>
        <dbReference type="ARBA" id="ARBA00016337"/>
    </source>
</evidence>
<keyword evidence="7" id="KW-0274">FAD</keyword>
<dbReference type="SUPFAM" id="SSF143631">
    <property type="entry name" value="ApbE-like"/>
    <property type="match status" value="1"/>
</dbReference>
<dbReference type="PANTHER" id="PTHR30040">
    <property type="entry name" value="THIAMINE BIOSYNTHESIS LIPOPROTEIN APBE"/>
    <property type="match status" value="1"/>
</dbReference>
<feature type="chain" id="PRO_5046269587" description="FAD:protein FMN transferase" evidence="11">
    <location>
        <begin position="23"/>
        <end position="285"/>
    </location>
</feature>
<keyword evidence="5 12" id="KW-0808">Transferase</keyword>